<dbReference type="InterPro" id="IPR012677">
    <property type="entry name" value="Nucleotide-bd_a/b_plait_sf"/>
</dbReference>
<dbReference type="Proteomes" id="UP000295083">
    <property type="component" value="Unassembled WGS sequence"/>
</dbReference>
<gene>
    <name evidence="5" type="primary">RIM4</name>
    <name evidence="5" type="ORF">C8035_v001611</name>
</gene>
<sequence>MASSDGNKQQLLERLQQMTVEHDRAAAVMAASKASQRPATAFDRQPETIAAINSYEDSECGGGGARLNVASQGATPSGFTRRAEVAGMALRPTSSATATVRSNAAARRDDDDVFGDSSAQTQSPLVVSSAFQLKHGNVQHTGPSTGQRDHRNNYANGTPTKVRAFKVMDPRDPQSTWPTTACIFVANLPDNRDDWTLEAAVTQEFERFGVVFVKIRRDHQNMPFAFVQFTNDHDANNARITGKGTMILGRPCRTETVRANRTYIIYRYDDKDMTVEEANELLTPFGELETARFLDPKIQGEMRLPVTVKVQFKVFDQTQQVLRAFRLNKTYKVEGYDFKKAMQARARNPDRVFIDNYDRDRRSVFMGDLPVNFTEGNIRALMEDVGDVVSVQTKTIEYHRELKRIAFVEFTNATLPDMAVERYNLNEINGQVIRVERRTDKRRTGFSTARFQINAFTNHGGSSIGGKPPSTPAREQRGALAIEGGPGSVRGTPTGRSEAGSHMEQAVAQSPMNQAPQSVQAYSQQPAGLGFHQAPVQGPIQYPMAPPPVPHALAGQHQMVPPMPAAMQMGPQMASPMQMQMMQQSPVQMPQQFGTPVHSPNVGFNSQMGSPFSQGPMSQGPGSSYGFMTPQQSPLPFWGYGTGTPLWTPFHINPANYMGAYTSPAAASRTADSVAEAAPARVKAHETTQSEPAPSELYDDEEVETAAN</sequence>
<dbReference type="InterPro" id="IPR000504">
    <property type="entry name" value="RRM_dom"/>
</dbReference>
<comment type="caution">
    <text evidence="5">The sequence shown here is derived from an EMBL/GenBank/DDBJ whole genome shotgun (WGS) entry which is preliminary data.</text>
</comment>
<protein>
    <submittedName>
        <fullName evidence="5">Meiotic activator RIM4</fullName>
    </submittedName>
</protein>
<feature type="region of interest" description="Disordered" evidence="3">
    <location>
        <begin position="136"/>
        <end position="159"/>
    </location>
</feature>
<feature type="compositionally biased region" description="Acidic residues" evidence="3">
    <location>
        <begin position="697"/>
        <end position="708"/>
    </location>
</feature>
<evidence type="ECO:0000256" key="2">
    <source>
        <dbReference type="PROSITE-ProRule" id="PRU00176"/>
    </source>
</evidence>
<dbReference type="EMBL" id="QAPG01000104">
    <property type="protein sequence ID" value="TDZ31447.1"/>
    <property type="molecule type" value="Genomic_DNA"/>
</dbReference>
<feature type="domain" description="RRM" evidence="4">
    <location>
        <begin position="181"/>
        <end position="259"/>
    </location>
</feature>
<dbReference type="Pfam" id="PF00076">
    <property type="entry name" value="RRM_1"/>
    <property type="match status" value="2"/>
</dbReference>
<dbReference type="CDD" id="cd00590">
    <property type="entry name" value="RRM_SF"/>
    <property type="match status" value="1"/>
</dbReference>
<evidence type="ECO:0000256" key="3">
    <source>
        <dbReference type="SAM" id="MobiDB-lite"/>
    </source>
</evidence>
<feature type="compositionally biased region" description="Polar residues" evidence="3">
    <location>
        <begin position="93"/>
        <end position="102"/>
    </location>
</feature>
<reference evidence="5 6" key="1">
    <citation type="submission" date="2018-11" db="EMBL/GenBank/DDBJ databases">
        <title>Genome sequence and assembly of Colletotrichum spinosum.</title>
        <authorList>
            <person name="Gan P."/>
            <person name="Shirasu K."/>
        </authorList>
    </citation>
    <scope>NUCLEOTIDE SEQUENCE [LARGE SCALE GENOMIC DNA]</scope>
    <source>
        <strain evidence="5 6">CBS 515.97</strain>
    </source>
</reference>
<feature type="region of interest" description="Disordered" evidence="3">
    <location>
        <begin position="93"/>
        <end position="121"/>
    </location>
</feature>
<feature type="domain" description="RRM" evidence="4">
    <location>
        <begin position="362"/>
        <end position="440"/>
    </location>
</feature>
<dbReference type="AlphaFoldDB" id="A0A4R8PZL6"/>
<keyword evidence="6" id="KW-1185">Reference proteome</keyword>
<evidence type="ECO:0000256" key="1">
    <source>
        <dbReference type="ARBA" id="ARBA00022884"/>
    </source>
</evidence>
<dbReference type="PROSITE" id="PS50102">
    <property type="entry name" value="RRM"/>
    <property type="match status" value="2"/>
</dbReference>
<evidence type="ECO:0000259" key="4">
    <source>
        <dbReference type="PROSITE" id="PS50102"/>
    </source>
</evidence>
<accession>A0A4R8PZL6</accession>
<dbReference type="Gene3D" id="3.30.70.330">
    <property type="match status" value="2"/>
</dbReference>
<name>A0A4R8PZL6_9PEZI</name>
<keyword evidence="1 2" id="KW-0694">RNA-binding</keyword>
<evidence type="ECO:0000313" key="5">
    <source>
        <dbReference type="EMBL" id="TDZ31447.1"/>
    </source>
</evidence>
<dbReference type="GO" id="GO:0003723">
    <property type="term" value="F:RNA binding"/>
    <property type="evidence" value="ECO:0007669"/>
    <property type="project" value="UniProtKB-UniRule"/>
</dbReference>
<proteinExistence type="predicted"/>
<dbReference type="SUPFAM" id="SSF54928">
    <property type="entry name" value="RNA-binding domain, RBD"/>
    <property type="match status" value="2"/>
</dbReference>
<dbReference type="SMART" id="SM00360">
    <property type="entry name" value="RRM"/>
    <property type="match status" value="2"/>
</dbReference>
<feature type="region of interest" description="Disordered" evidence="3">
    <location>
        <begin position="666"/>
        <end position="708"/>
    </location>
</feature>
<dbReference type="InterPro" id="IPR035979">
    <property type="entry name" value="RBD_domain_sf"/>
</dbReference>
<organism evidence="5 6">
    <name type="scientific">Colletotrichum spinosum</name>
    <dbReference type="NCBI Taxonomy" id="1347390"/>
    <lineage>
        <taxon>Eukaryota</taxon>
        <taxon>Fungi</taxon>
        <taxon>Dikarya</taxon>
        <taxon>Ascomycota</taxon>
        <taxon>Pezizomycotina</taxon>
        <taxon>Sordariomycetes</taxon>
        <taxon>Hypocreomycetidae</taxon>
        <taxon>Glomerellales</taxon>
        <taxon>Glomerellaceae</taxon>
        <taxon>Colletotrichum</taxon>
        <taxon>Colletotrichum orbiculare species complex</taxon>
    </lineage>
</organism>
<dbReference type="PANTHER" id="PTHR10352">
    <property type="entry name" value="EUKARYOTIC TRANSLATION INITIATION FACTOR 3 SUBUNIT G"/>
    <property type="match status" value="1"/>
</dbReference>
<evidence type="ECO:0000313" key="6">
    <source>
        <dbReference type="Proteomes" id="UP000295083"/>
    </source>
</evidence>